<accession>A0A6C0AUA2</accession>
<reference evidence="1" key="1">
    <citation type="journal article" date="2020" name="Nature">
        <title>Giant virus diversity and host interactions through global metagenomics.</title>
        <authorList>
            <person name="Schulz F."/>
            <person name="Roux S."/>
            <person name="Paez-Espino D."/>
            <person name="Jungbluth S."/>
            <person name="Walsh D.A."/>
            <person name="Denef V.J."/>
            <person name="McMahon K.D."/>
            <person name="Konstantinidis K.T."/>
            <person name="Eloe-Fadrosh E.A."/>
            <person name="Kyrpides N.C."/>
            <person name="Woyke T."/>
        </authorList>
    </citation>
    <scope>NUCLEOTIDE SEQUENCE</scope>
    <source>
        <strain evidence="1">GVMAG-S-ERX555943-30</strain>
    </source>
</reference>
<organism evidence="1">
    <name type="scientific">viral metagenome</name>
    <dbReference type="NCBI Taxonomy" id="1070528"/>
    <lineage>
        <taxon>unclassified sequences</taxon>
        <taxon>metagenomes</taxon>
        <taxon>organismal metagenomes</taxon>
    </lineage>
</organism>
<protein>
    <submittedName>
        <fullName evidence="1">Uncharacterized protein</fullName>
    </submittedName>
</protein>
<name>A0A6C0AUA2_9ZZZZ</name>
<sequence>MKWIEEQEYLLSIDTQLEPEPLLQILCCFIYLDHEKNIVDSNKVIIPIENKGLKKDTISSLIRDNEKEHSLIGLCKFHIPISHDDLETFTFEDSFQDFFKEYSRVEDIPFPDTLPVLHSASYMCFLFKSNYKPPPPKPDLPKSILKLKPTQDNTHKQKKTVRFFTKNGKIRPSFQKTVKKR</sequence>
<dbReference type="AlphaFoldDB" id="A0A6C0AUA2"/>
<evidence type="ECO:0000313" key="1">
    <source>
        <dbReference type="EMBL" id="QHS83394.1"/>
    </source>
</evidence>
<dbReference type="EMBL" id="MN738754">
    <property type="protein sequence ID" value="QHS83394.1"/>
    <property type="molecule type" value="Genomic_DNA"/>
</dbReference>
<proteinExistence type="predicted"/>